<dbReference type="Gene3D" id="3.40.47.10">
    <property type="match status" value="1"/>
</dbReference>
<dbReference type="SUPFAM" id="SSF52151">
    <property type="entry name" value="FabD/lysophospholipase-like"/>
    <property type="match status" value="1"/>
</dbReference>
<dbReference type="SUPFAM" id="SSF47336">
    <property type="entry name" value="ACP-like"/>
    <property type="match status" value="1"/>
</dbReference>
<dbReference type="InterPro" id="IPR049551">
    <property type="entry name" value="PKS_DH_C"/>
</dbReference>
<dbReference type="InterPro" id="IPR029063">
    <property type="entry name" value="SAM-dependent_MTases_sf"/>
</dbReference>
<dbReference type="SUPFAM" id="SSF50129">
    <property type="entry name" value="GroES-like"/>
    <property type="match status" value="1"/>
</dbReference>
<dbReference type="GeneID" id="36554407"/>
<dbReference type="SUPFAM" id="SSF55048">
    <property type="entry name" value="Probable ACP-binding domain of malonyl-CoA ACP transacylase"/>
    <property type="match status" value="1"/>
</dbReference>
<dbReference type="Pfam" id="PF14765">
    <property type="entry name" value="PS-DH"/>
    <property type="match status" value="1"/>
</dbReference>
<dbReference type="InterPro" id="IPR020843">
    <property type="entry name" value="ER"/>
</dbReference>
<evidence type="ECO:0000256" key="4">
    <source>
        <dbReference type="ARBA" id="ARBA00022857"/>
    </source>
</evidence>
<dbReference type="InterPro" id="IPR016036">
    <property type="entry name" value="Malonyl_transacylase_ACP-bd"/>
</dbReference>
<dbReference type="InterPro" id="IPR013968">
    <property type="entry name" value="PKS_KR"/>
</dbReference>
<gene>
    <name evidence="11" type="ORF">P170DRAFT_407966</name>
</gene>
<feature type="domain" description="Ketosynthase family 3 (KS3)" evidence="9">
    <location>
        <begin position="13"/>
        <end position="434"/>
    </location>
</feature>
<dbReference type="RefSeq" id="XP_024704332.1">
    <property type="nucleotide sequence ID" value="XM_024846708.1"/>
</dbReference>
<dbReference type="VEuPathDB" id="FungiDB:P170DRAFT_407966"/>
<dbReference type="CDD" id="cd02440">
    <property type="entry name" value="AdoMet_MTases"/>
    <property type="match status" value="1"/>
</dbReference>
<dbReference type="SUPFAM" id="SSF51735">
    <property type="entry name" value="NAD(P)-binding Rossmann-fold domains"/>
    <property type="match status" value="2"/>
</dbReference>
<dbReference type="InterPro" id="IPR020807">
    <property type="entry name" value="PKS_DH"/>
</dbReference>
<reference evidence="11 12" key="1">
    <citation type="submission" date="2016-12" db="EMBL/GenBank/DDBJ databases">
        <title>The genomes of Aspergillus section Nigri reveals drivers in fungal speciation.</title>
        <authorList>
            <consortium name="DOE Joint Genome Institute"/>
            <person name="Vesth T.C."/>
            <person name="Nybo J."/>
            <person name="Theobald S."/>
            <person name="Brandl J."/>
            <person name="Frisvad J.C."/>
            <person name="Nielsen K.F."/>
            <person name="Lyhne E.K."/>
            <person name="Kogle M.E."/>
            <person name="Kuo A."/>
            <person name="Riley R."/>
            <person name="Clum A."/>
            <person name="Nolan M."/>
            <person name="Lipzen A."/>
            <person name="Salamov A."/>
            <person name="Henrissat B."/>
            <person name="Wiebenga A."/>
            <person name="De Vries R.P."/>
            <person name="Grigoriev I.V."/>
            <person name="Mortensen U.H."/>
            <person name="Andersen M.R."/>
            <person name="Baker S.E."/>
        </authorList>
    </citation>
    <scope>NUCLEOTIDE SEQUENCE [LARGE SCALE GENOMIC DNA]</scope>
    <source>
        <strain evidence="11 12">IBT 23096</strain>
    </source>
</reference>
<dbReference type="InterPro" id="IPR057326">
    <property type="entry name" value="KR_dom"/>
</dbReference>
<dbReference type="Proteomes" id="UP000234275">
    <property type="component" value="Unassembled WGS sequence"/>
</dbReference>
<dbReference type="PROSITE" id="PS50075">
    <property type="entry name" value="CARRIER"/>
    <property type="match status" value="1"/>
</dbReference>
<dbReference type="GO" id="GO:0004315">
    <property type="term" value="F:3-oxoacyl-[acyl-carrier-protein] synthase activity"/>
    <property type="evidence" value="ECO:0007669"/>
    <property type="project" value="InterPro"/>
</dbReference>
<dbReference type="PROSITE" id="PS52004">
    <property type="entry name" value="KS3_2"/>
    <property type="match status" value="1"/>
</dbReference>
<dbReference type="Pfam" id="PF13602">
    <property type="entry name" value="ADH_zinc_N_2"/>
    <property type="match status" value="1"/>
</dbReference>
<feature type="domain" description="PKS/mFAS DH" evidence="10">
    <location>
        <begin position="938"/>
        <end position="1242"/>
    </location>
</feature>
<evidence type="ECO:0000256" key="5">
    <source>
        <dbReference type="ARBA" id="ARBA00023268"/>
    </source>
</evidence>
<comment type="caution">
    <text evidence="11">The sequence shown here is derived from an EMBL/GenBank/DDBJ whole genome shotgun (WGS) entry which is preliminary data.</text>
</comment>
<evidence type="ECO:0000313" key="11">
    <source>
        <dbReference type="EMBL" id="PLB49030.1"/>
    </source>
</evidence>
<organism evidence="11 12">
    <name type="scientific">Aspergillus steynii IBT 23096</name>
    <dbReference type="NCBI Taxonomy" id="1392250"/>
    <lineage>
        <taxon>Eukaryota</taxon>
        <taxon>Fungi</taxon>
        <taxon>Dikarya</taxon>
        <taxon>Ascomycota</taxon>
        <taxon>Pezizomycotina</taxon>
        <taxon>Eurotiomycetes</taxon>
        <taxon>Eurotiomycetidae</taxon>
        <taxon>Eurotiales</taxon>
        <taxon>Aspergillaceae</taxon>
        <taxon>Aspergillus</taxon>
        <taxon>Aspergillus subgen. Circumdati</taxon>
    </lineage>
</organism>
<dbReference type="InterPro" id="IPR032821">
    <property type="entry name" value="PKS_assoc"/>
</dbReference>
<dbReference type="InterPro" id="IPR020806">
    <property type="entry name" value="PKS_PP-bd"/>
</dbReference>
<dbReference type="InterPro" id="IPR014043">
    <property type="entry name" value="Acyl_transferase_dom"/>
</dbReference>
<dbReference type="Pfam" id="PF23297">
    <property type="entry name" value="ACP_SdgA_C"/>
    <property type="match status" value="1"/>
</dbReference>
<dbReference type="Gene3D" id="3.40.366.10">
    <property type="entry name" value="Malonyl-Coenzyme A Acyl Carrier Protein, domain 2"/>
    <property type="match status" value="1"/>
</dbReference>
<dbReference type="Pfam" id="PF08240">
    <property type="entry name" value="ADH_N"/>
    <property type="match status" value="1"/>
</dbReference>
<dbReference type="InterPro" id="IPR018201">
    <property type="entry name" value="Ketoacyl_synth_AS"/>
</dbReference>
<evidence type="ECO:0000313" key="12">
    <source>
        <dbReference type="Proteomes" id="UP000234275"/>
    </source>
</evidence>
<keyword evidence="5" id="KW-0511">Multifunctional enzyme</keyword>
<dbReference type="InterPro" id="IPR001227">
    <property type="entry name" value="Ac_transferase_dom_sf"/>
</dbReference>
<dbReference type="Pfam" id="PF16197">
    <property type="entry name" value="KAsynt_C_assoc"/>
    <property type="match status" value="1"/>
</dbReference>
<dbReference type="CDD" id="cd00833">
    <property type="entry name" value="PKS"/>
    <property type="match status" value="1"/>
</dbReference>
<dbReference type="SMART" id="SM00826">
    <property type="entry name" value="PKS_DH"/>
    <property type="match status" value="1"/>
</dbReference>
<evidence type="ECO:0000256" key="7">
    <source>
        <dbReference type="PROSITE-ProRule" id="PRU01363"/>
    </source>
</evidence>
<dbReference type="InterPro" id="IPR049900">
    <property type="entry name" value="PKS_mFAS_DH"/>
</dbReference>
<dbReference type="InterPro" id="IPR016039">
    <property type="entry name" value="Thiolase-like"/>
</dbReference>
<evidence type="ECO:0000256" key="3">
    <source>
        <dbReference type="ARBA" id="ARBA00022679"/>
    </source>
</evidence>
<evidence type="ECO:0000256" key="1">
    <source>
        <dbReference type="ARBA" id="ARBA00022450"/>
    </source>
</evidence>
<protein>
    <submittedName>
        <fullName evidence="11">Polyketide synthase</fullName>
    </submittedName>
</protein>
<dbReference type="GO" id="GO:0016491">
    <property type="term" value="F:oxidoreductase activity"/>
    <property type="evidence" value="ECO:0007669"/>
    <property type="project" value="InterPro"/>
</dbReference>
<accession>A0A2I2G821</accession>
<name>A0A2I2G821_9EURO</name>
<dbReference type="PROSITE" id="PS52019">
    <property type="entry name" value="PKS_MFAS_DH"/>
    <property type="match status" value="1"/>
</dbReference>
<dbReference type="EMBL" id="MSFO01000004">
    <property type="protein sequence ID" value="PLB49030.1"/>
    <property type="molecule type" value="Genomic_DNA"/>
</dbReference>
<keyword evidence="12" id="KW-1185">Reference proteome</keyword>
<dbReference type="SUPFAM" id="SSF53901">
    <property type="entry name" value="Thiolase-like"/>
    <property type="match status" value="1"/>
</dbReference>
<dbReference type="SMART" id="SM00827">
    <property type="entry name" value="PKS_AT"/>
    <property type="match status" value="1"/>
</dbReference>
<dbReference type="InterPro" id="IPR009081">
    <property type="entry name" value="PP-bd_ACP"/>
</dbReference>
<proteinExistence type="predicted"/>
<dbReference type="Gene3D" id="3.10.129.110">
    <property type="entry name" value="Polyketide synthase dehydratase"/>
    <property type="match status" value="1"/>
</dbReference>
<dbReference type="GO" id="GO:0004312">
    <property type="term" value="F:fatty acid synthase activity"/>
    <property type="evidence" value="ECO:0007669"/>
    <property type="project" value="TreeGrafter"/>
</dbReference>
<feature type="active site" description="Proton acceptor; for dehydratase activity" evidence="7">
    <location>
        <position position="970"/>
    </location>
</feature>
<dbReference type="InterPro" id="IPR013154">
    <property type="entry name" value="ADH-like_N"/>
</dbReference>
<dbReference type="GO" id="GO:0044550">
    <property type="term" value="P:secondary metabolite biosynthetic process"/>
    <property type="evidence" value="ECO:0007669"/>
    <property type="project" value="TreeGrafter"/>
</dbReference>
<feature type="region of interest" description="C-terminal hotdog fold" evidence="7">
    <location>
        <begin position="1097"/>
        <end position="1242"/>
    </location>
</feature>
<dbReference type="InterPro" id="IPR049552">
    <property type="entry name" value="PKS_DH_N"/>
</dbReference>
<dbReference type="Pfam" id="PF08242">
    <property type="entry name" value="Methyltransf_12"/>
    <property type="match status" value="1"/>
</dbReference>
<dbReference type="PANTHER" id="PTHR43775">
    <property type="entry name" value="FATTY ACID SYNTHASE"/>
    <property type="match status" value="1"/>
</dbReference>
<evidence type="ECO:0000259" key="10">
    <source>
        <dbReference type="PROSITE" id="PS52019"/>
    </source>
</evidence>
<evidence type="ECO:0000259" key="9">
    <source>
        <dbReference type="PROSITE" id="PS52004"/>
    </source>
</evidence>
<dbReference type="STRING" id="1392250.A0A2I2G821"/>
<dbReference type="InterPro" id="IPR013217">
    <property type="entry name" value="Methyltransf_12"/>
</dbReference>
<evidence type="ECO:0000256" key="2">
    <source>
        <dbReference type="ARBA" id="ARBA00022553"/>
    </source>
</evidence>
<dbReference type="Pfam" id="PF08659">
    <property type="entry name" value="KR"/>
    <property type="match status" value="1"/>
</dbReference>
<dbReference type="PROSITE" id="PS00606">
    <property type="entry name" value="KS3_1"/>
    <property type="match status" value="1"/>
</dbReference>
<keyword evidence="6" id="KW-0012">Acyltransferase</keyword>
<dbReference type="InterPro" id="IPR014030">
    <property type="entry name" value="Ketoacyl_synth_N"/>
</dbReference>
<dbReference type="GO" id="GO:0006633">
    <property type="term" value="P:fatty acid biosynthetic process"/>
    <property type="evidence" value="ECO:0007669"/>
    <property type="project" value="InterPro"/>
</dbReference>
<dbReference type="SMART" id="SM00822">
    <property type="entry name" value="PKS_KR"/>
    <property type="match status" value="1"/>
</dbReference>
<feature type="domain" description="Carrier" evidence="8">
    <location>
        <begin position="2421"/>
        <end position="2498"/>
    </location>
</feature>
<dbReference type="InterPro" id="IPR020841">
    <property type="entry name" value="PKS_Beta-ketoAc_synthase_dom"/>
</dbReference>
<keyword evidence="2" id="KW-0597">Phosphoprotein</keyword>
<dbReference type="Gene3D" id="3.30.70.3290">
    <property type="match status" value="1"/>
</dbReference>
<dbReference type="SMART" id="SM00823">
    <property type="entry name" value="PKS_PP"/>
    <property type="match status" value="1"/>
</dbReference>
<dbReference type="InterPro" id="IPR016035">
    <property type="entry name" value="Acyl_Trfase/lysoPLipase"/>
</dbReference>
<dbReference type="Pfam" id="PF00109">
    <property type="entry name" value="ketoacyl-synt"/>
    <property type="match status" value="1"/>
</dbReference>
<dbReference type="Pfam" id="PF02801">
    <property type="entry name" value="Ketoacyl-synt_C"/>
    <property type="match status" value="1"/>
</dbReference>
<dbReference type="InterPro" id="IPR050091">
    <property type="entry name" value="PKS_NRPS_Biosynth_Enz"/>
</dbReference>
<sequence length="2509" mass="273146">MADDPRGHESKPVEPIAIIGMSCRLPGTATDPPALWNMLVEGRTAWTPVSDRRFHMDGFRDPSGTKANTTNTGGGHFLQEDIAGFDAEFFGIAPVEATAMDPQQRLLLEIAYEAFENAGISLEAAWGSSTGVYVGQWASDYHEIQTRDIQRPPKYLVTGTGPAIASNRISYFFNLRGPSFTIDTGCSSSMVALHQAVQSLRGGETTHCFVGGVNLLLDPQRFTYQSKLQFFSPDGRSFAFDERANGYGRGEGCTGLVLKPLSAALQDGDPVRAVIRNSAVNQDGRTPGISVPSKEAQRKAILKAYREAKLDLHADYVEAHGTGTRVGDPIEVGAIASTLSQKQKHAGPVPIGSVKGNIGHTESAAGLAGLVKAVLMLEHGIVPSQANFERLNPAIDVKASNLRIPLTAEEVPLHRISVNSFGYGGTNAHVIIERPDPIQAPLPAQLRDSRSTVDQQSPDPIDRVFIISAAAEKSCQSACQRLAKYLTSKYRQNYHDSNSLLARLASTLQRRSVHAYRVAIVASTLEGLVMQLIAAAQSPVPAGEKRPQPRFGFVFSGQGAQYARMALELIENYPSFDSVLDRAQQQLTRLECPWNLITELSRKKEHSRINDPALSQPLSTIVQLGLIEILREMGIQPSAVVGHSSGEIAAAYAANALSLDDAITVAYFRGQMTSNLISENLHPGAMLAVGTTAEVAHGYIQSLGTEIGRLRIGCYNSPKSVTASGDQLAVERLKEMLDANGIFNRKLITNGAAYHSHQMELLRDKYASALKGITPGSVGSDVRMFSTVTDRELDSRTDLSAEYWAQNLTSPVMFTSALRRMAEGDYGGSSINTLIEVGPHSQLQGPVKQTLESLNGAGDKIAYANTLSRNNDAARSLLQLLGSLYIQHGRNPSSGQDRGCSALTPLIDLPPYSFDHDGKYWHESRLSRNYRSQKHLPHELLGSITPGIDGVEPRWSRYLSLKGSPWLQSHVVQGQVVFPAAGYISMAVEAIRQHTQSRHGSPDARRIVLRDLSFGRALVLQEDAEDLEICTSLRPQPQSASRSSTRWHEFRVFTIAADQEWTEHCRGAILAETEATEAQDPPALGADGIPRNHFAAGRSTKPHSFYRIGHECGLDWRTPFDNLTSIQTSGSSSLVMMQAPQMDAHPGGLGDPLSPCILDSALFHGVYAQRFLEDGIRATLVPTFIKNLRIANKEIHGGSNLHALSTKGSAGECNVSVGDENNDMVLEAEGVRLTSLPGPLSASQPVEEMCHALDWVLDMGMLTPEGYHASLDPVIPTSSFSKMNYSLEALSLRHIQQALTGVTLSDIPDGHLRKYFAWMQTCTGMERLDASPEKKAIDGSIPLDLGPFGKAIDRLGPELPGILTSSKDPLSLLTAGDLLSQLYSEPSWLRCYAQMSVYCRQMSRQNSGLRVLEIGAGTASATFPILTAMRDGNDRSVDQYDFTDISPGFFEAARDRLAEFQDVVTFRTLNIERDVQEQGFNEASYDLIIASNVIHATSSIEHTLQNVRRLLKPGGQFMLMEITRPTLHYNIIFGTLPGWWAGHSEGRLLSPLLTVPAWICQLERAGLAKAQEWFKDFPEEDGGLMSVFVSHSPRPPSSNGSFSSLQLVTAPSAQPFPGGSIRSIQSQLQGTEVSVNSLQNATQADLIILLPEVAQLLCHKPSAESWGRFKHILIHARAVLFVSVTGDGTLNGLKSSIWAGFSRTIRLEHPELRTVALELSVSSLQEVPTKLGNLVPKLLRAEAFNLERPGLEVDNQYLEQDGQLYVPRAFHRPEMTQYTHRNRQQAEPEMTPFLDTGRQLVAELGIPGQLESFRWRDAVKTPKVGPDEIRLEVRAAGINVRDVLVATGQMNGVPEMQNDCSGVVIDVGESMKSRFRPGDHVCVLHSQSFTNYAVVHGDYCHVVPDQVSFAEAASLPTVWATVYYSLVEKARLAKGEKILIHSAAGAVGQAAITLAQYLGAEVFATAGSAANRQFLLEKYYLGDDHVFSSQSRNFAGGVKRITEGYGVDVVLNSLSGDAFCETTTLVAPFGRLVEIGWKQSTEDALMPMGFLHRNVTFAYVDLGMIIAHDRLLSRQLLASGVTFATTHGNQPVSMTTMPMSQIDQAFRLLQQGEHVGKVVLTVEEDQEVKAIPPVPEQARFRSDATYLVVGGFGGVGRAIISWMADHGAEVILCLSRSGIANPQGQKLIDEFSARGVTIIAKACDISSGPDVATLALQVTRDRLPPVRGIFHCGMALQDTLFGEMDHEDWHTALAPKVDGTIHLYETWGQHVDFFINLSSILALMGNASQCNYAAACGFQDALAHRHAELGVSAYSINVGIVAETGYVSENPEVAALIRRQGFRLISIADVLALLNYAVTHPDATDRVWSLGLVPAEDTKQVRGLQERCFSHLGPRRHSNKQASTASADALTLLEGVRWTEDVVQIISQAILQRLARLIATSVDRLSPAKSLDNYGVDSLVAVELHNWIAASLQANISLAILRGASSIHDLAQIVSKASSLVREDGATAA</sequence>
<feature type="region of interest" description="N-terminal hotdog fold" evidence="7">
    <location>
        <begin position="938"/>
        <end position="1076"/>
    </location>
</feature>
<dbReference type="Pfam" id="PF00698">
    <property type="entry name" value="Acyl_transf_1"/>
    <property type="match status" value="1"/>
</dbReference>
<dbReference type="CDD" id="cd05195">
    <property type="entry name" value="enoyl_red"/>
    <property type="match status" value="1"/>
</dbReference>
<dbReference type="Pfam" id="PF21089">
    <property type="entry name" value="PKS_DH_N"/>
    <property type="match status" value="1"/>
</dbReference>
<dbReference type="Gene3D" id="3.90.180.10">
    <property type="entry name" value="Medium-chain alcohol dehydrogenases, catalytic domain"/>
    <property type="match status" value="1"/>
</dbReference>
<dbReference type="Gene3D" id="3.40.50.150">
    <property type="entry name" value="Vaccinia Virus protein VP39"/>
    <property type="match status" value="1"/>
</dbReference>
<dbReference type="OrthoDB" id="329835at2759"/>
<dbReference type="SUPFAM" id="SSF53335">
    <property type="entry name" value="S-adenosyl-L-methionine-dependent methyltransferases"/>
    <property type="match status" value="1"/>
</dbReference>
<dbReference type="InterPro" id="IPR036291">
    <property type="entry name" value="NAD(P)-bd_dom_sf"/>
</dbReference>
<dbReference type="InterPro" id="IPR011032">
    <property type="entry name" value="GroES-like_sf"/>
</dbReference>
<dbReference type="GO" id="GO:0016874">
    <property type="term" value="F:ligase activity"/>
    <property type="evidence" value="ECO:0007669"/>
    <property type="project" value="UniProtKB-KW"/>
</dbReference>
<feature type="active site" description="Proton donor; for dehydratase activity" evidence="7">
    <location>
        <position position="1159"/>
    </location>
</feature>
<keyword evidence="3" id="KW-0808">Transferase</keyword>
<dbReference type="SMART" id="SM00829">
    <property type="entry name" value="PKS_ER"/>
    <property type="match status" value="1"/>
</dbReference>
<dbReference type="PANTHER" id="PTHR43775:SF37">
    <property type="entry name" value="SI:DKEY-61P9.11"/>
    <property type="match status" value="1"/>
</dbReference>
<keyword evidence="1" id="KW-0596">Phosphopantetheine</keyword>
<dbReference type="InterPro" id="IPR042104">
    <property type="entry name" value="PKS_dehydratase_sf"/>
</dbReference>
<dbReference type="InterPro" id="IPR036736">
    <property type="entry name" value="ACP-like_sf"/>
</dbReference>
<dbReference type="Gene3D" id="3.40.50.720">
    <property type="entry name" value="NAD(P)-binding Rossmann-like Domain"/>
    <property type="match status" value="1"/>
</dbReference>
<dbReference type="SMART" id="SM00825">
    <property type="entry name" value="PKS_KS"/>
    <property type="match status" value="1"/>
</dbReference>
<keyword evidence="4" id="KW-0521">NADP</keyword>
<dbReference type="InterPro" id="IPR014031">
    <property type="entry name" value="Ketoacyl_synth_C"/>
</dbReference>
<dbReference type="Gene3D" id="1.10.1200.10">
    <property type="entry name" value="ACP-like"/>
    <property type="match status" value="1"/>
</dbReference>
<evidence type="ECO:0000256" key="6">
    <source>
        <dbReference type="ARBA" id="ARBA00023315"/>
    </source>
</evidence>
<evidence type="ECO:0000259" key="8">
    <source>
        <dbReference type="PROSITE" id="PS50075"/>
    </source>
</evidence>
<dbReference type="GO" id="GO:0031177">
    <property type="term" value="F:phosphopantetheine binding"/>
    <property type="evidence" value="ECO:0007669"/>
    <property type="project" value="InterPro"/>
</dbReference>